<proteinExistence type="predicted"/>
<evidence type="ECO:0008006" key="3">
    <source>
        <dbReference type="Google" id="ProtNLM"/>
    </source>
</evidence>
<gene>
    <name evidence="1" type="ORF">ACFQ2T_04840</name>
</gene>
<dbReference type="RefSeq" id="WP_379031246.1">
    <property type="nucleotide sequence ID" value="NZ_JBHTLN010000001.1"/>
</dbReference>
<accession>A0ABW3P6X7</accession>
<reference evidence="2" key="1">
    <citation type="journal article" date="2019" name="Int. J. Syst. Evol. Microbiol.">
        <title>The Global Catalogue of Microorganisms (GCM) 10K type strain sequencing project: providing services to taxonomists for standard genome sequencing and annotation.</title>
        <authorList>
            <consortium name="The Broad Institute Genomics Platform"/>
            <consortium name="The Broad Institute Genome Sequencing Center for Infectious Disease"/>
            <person name="Wu L."/>
            <person name="Ma J."/>
        </authorList>
    </citation>
    <scope>NUCLEOTIDE SEQUENCE [LARGE SCALE GENOMIC DNA]</scope>
    <source>
        <strain evidence="2">CCUG 58411</strain>
    </source>
</reference>
<evidence type="ECO:0000313" key="1">
    <source>
        <dbReference type="EMBL" id="MFD1121819.1"/>
    </source>
</evidence>
<dbReference type="Proteomes" id="UP001597206">
    <property type="component" value="Unassembled WGS sequence"/>
</dbReference>
<protein>
    <recommendedName>
        <fullName evidence="3">Nucleotidyltransferase family protein</fullName>
    </recommendedName>
</protein>
<name>A0ABW3P6X7_9PROT</name>
<keyword evidence="2" id="KW-1185">Reference proteome</keyword>
<evidence type="ECO:0000313" key="2">
    <source>
        <dbReference type="Proteomes" id="UP001597206"/>
    </source>
</evidence>
<organism evidence="1 2">
    <name type="scientific">Methylophilus flavus</name>
    <dbReference type="NCBI Taxonomy" id="640084"/>
    <lineage>
        <taxon>Bacteria</taxon>
        <taxon>Pseudomonadati</taxon>
        <taxon>Pseudomonadota</taxon>
        <taxon>Betaproteobacteria</taxon>
        <taxon>Nitrosomonadales</taxon>
        <taxon>Methylophilaceae</taxon>
        <taxon>Methylophilus</taxon>
    </lineage>
</organism>
<sequence length="118" mass="13287">MSEEQLSLQPTYGIIDPDYARIYSIIRCIAWGYGYAAMMHGSFTRDLDILVVPWAEKANTQPQRFIDLICAKCNLRENGHPPGIKPHGRIAYTLMLPEFGDPRFVDISFTPSKGPADV</sequence>
<dbReference type="EMBL" id="JBHTLN010000001">
    <property type="protein sequence ID" value="MFD1121819.1"/>
    <property type="molecule type" value="Genomic_DNA"/>
</dbReference>
<comment type="caution">
    <text evidence="1">The sequence shown here is derived from an EMBL/GenBank/DDBJ whole genome shotgun (WGS) entry which is preliminary data.</text>
</comment>